<dbReference type="STRING" id="59843.A3958_04780"/>
<protein>
    <submittedName>
        <fullName evidence="2">DNA polymerase subunit beta</fullName>
    </submittedName>
</protein>
<dbReference type="SUPFAM" id="SSF81301">
    <property type="entry name" value="Nucleotidyltransferase"/>
    <property type="match status" value="1"/>
</dbReference>
<dbReference type="Proteomes" id="UP000076796">
    <property type="component" value="Unassembled WGS sequence"/>
</dbReference>
<dbReference type="Pfam" id="PF01909">
    <property type="entry name" value="NTP_transf_2"/>
    <property type="match status" value="1"/>
</dbReference>
<evidence type="ECO:0000313" key="3">
    <source>
        <dbReference type="Proteomes" id="UP000076796"/>
    </source>
</evidence>
<keyword evidence="3" id="KW-1185">Reference proteome</keyword>
<evidence type="ECO:0000259" key="1">
    <source>
        <dbReference type="Pfam" id="PF01909"/>
    </source>
</evidence>
<dbReference type="InterPro" id="IPR043519">
    <property type="entry name" value="NT_sf"/>
</dbReference>
<dbReference type="AlphaFoldDB" id="A0A163H3A1"/>
<dbReference type="Gene3D" id="3.30.460.10">
    <property type="entry name" value="Beta Polymerase, domain 2"/>
    <property type="match status" value="1"/>
</dbReference>
<organism evidence="2 3">
    <name type="scientific">Paenibacillus glucanolyticus</name>
    <dbReference type="NCBI Taxonomy" id="59843"/>
    <lineage>
        <taxon>Bacteria</taxon>
        <taxon>Bacillati</taxon>
        <taxon>Bacillota</taxon>
        <taxon>Bacilli</taxon>
        <taxon>Bacillales</taxon>
        <taxon>Paenibacillaceae</taxon>
        <taxon>Paenibacillus</taxon>
    </lineage>
</organism>
<dbReference type="OrthoDB" id="5176171at2"/>
<dbReference type="CDD" id="cd05403">
    <property type="entry name" value="NT_KNTase_like"/>
    <property type="match status" value="1"/>
</dbReference>
<dbReference type="GeneID" id="97553459"/>
<dbReference type="RefSeq" id="WP_063477729.1">
    <property type="nucleotide sequence ID" value="NZ_CP147845.1"/>
</dbReference>
<sequence length="277" mass="30805">MKSVLEHLIQRITTELQGLPGITGVVLGGSRAKGTAAAGSDIDIGIYYDESQGFKVEDVARAARKLDDEHRDNIITSLGEWGAWVNGGGWLRSEGYHVDFLFRDVHRVSRIIEECSTGMVSAHYQTGHPHAYLNVMYMGEVAICQILSDPDDRIKTWKAKTIPYPPALKDAMIGSFTFEASFSLMLAEKAVLIDDITYVTGHCFRSISCLNQVIFAKNGLYCINEKRAVSMIETFLLKPANYKDRLDQVITLLSSDIEKTKLALSLLQDIIIETEAL</sequence>
<dbReference type="InterPro" id="IPR002934">
    <property type="entry name" value="Polymerase_NTP_transf_dom"/>
</dbReference>
<dbReference type="GO" id="GO:0016779">
    <property type="term" value="F:nucleotidyltransferase activity"/>
    <property type="evidence" value="ECO:0007669"/>
    <property type="project" value="InterPro"/>
</dbReference>
<dbReference type="EMBL" id="LWMH01000001">
    <property type="protein sequence ID" value="KZS45295.1"/>
    <property type="molecule type" value="Genomic_DNA"/>
</dbReference>
<comment type="caution">
    <text evidence="2">The sequence shown here is derived from an EMBL/GenBank/DDBJ whole genome shotgun (WGS) entry which is preliminary data.</text>
</comment>
<accession>A0A163H3A1</accession>
<proteinExistence type="predicted"/>
<feature type="domain" description="Polymerase nucleotidyl transferase" evidence="1">
    <location>
        <begin position="11"/>
        <end position="57"/>
    </location>
</feature>
<reference evidence="2" key="1">
    <citation type="journal article" date="2016" name="Genome Announc.">
        <title>Draft genomes of two strains of Paenibacillus glucanolyticus with capability to degrade lignocellulose.</title>
        <authorList>
            <person name="Mathews S.L."/>
            <person name="Pawlak J."/>
            <person name="Grunden A.M."/>
        </authorList>
    </citation>
    <scope>NUCLEOTIDE SEQUENCE [LARGE SCALE GENOMIC DNA]</scope>
    <source>
        <strain evidence="2">SLM1</strain>
    </source>
</reference>
<name>A0A163H3A1_9BACL</name>
<evidence type="ECO:0000313" key="2">
    <source>
        <dbReference type="EMBL" id="KZS45295.1"/>
    </source>
</evidence>
<gene>
    <name evidence="2" type="ORF">AWU65_04780</name>
</gene>